<feature type="region of interest" description="Disordered" evidence="1">
    <location>
        <begin position="204"/>
        <end position="295"/>
    </location>
</feature>
<evidence type="ECO:0000256" key="1">
    <source>
        <dbReference type="SAM" id="MobiDB-lite"/>
    </source>
</evidence>
<protein>
    <submittedName>
        <fullName evidence="2">Uncharacterized protein</fullName>
    </submittedName>
</protein>
<keyword evidence="3" id="KW-1185">Reference proteome</keyword>
<dbReference type="AlphaFoldDB" id="A0AAD8YDL5"/>
<accession>A0AAD8YDL5</accession>
<reference evidence="2" key="1">
    <citation type="submission" date="2023-06" db="EMBL/GenBank/DDBJ databases">
        <title>Survivors Of The Sea: Transcriptome response of Skeletonema marinoi to long-term dormancy.</title>
        <authorList>
            <person name="Pinder M.I.M."/>
            <person name="Kourtchenko O."/>
            <person name="Robertson E.K."/>
            <person name="Larsson T."/>
            <person name="Maumus F."/>
            <person name="Osuna-Cruz C.M."/>
            <person name="Vancaester E."/>
            <person name="Stenow R."/>
            <person name="Vandepoele K."/>
            <person name="Ploug H."/>
            <person name="Bruchert V."/>
            <person name="Godhe A."/>
            <person name="Topel M."/>
        </authorList>
    </citation>
    <scope>NUCLEOTIDE SEQUENCE</scope>
    <source>
        <strain evidence="2">R05AC</strain>
    </source>
</reference>
<feature type="compositionally biased region" description="Basic residues" evidence="1">
    <location>
        <begin position="248"/>
        <end position="257"/>
    </location>
</feature>
<comment type="caution">
    <text evidence="2">The sequence shown here is derived from an EMBL/GenBank/DDBJ whole genome shotgun (WGS) entry which is preliminary data.</text>
</comment>
<organism evidence="2 3">
    <name type="scientific">Skeletonema marinoi</name>
    <dbReference type="NCBI Taxonomy" id="267567"/>
    <lineage>
        <taxon>Eukaryota</taxon>
        <taxon>Sar</taxon>
        <taxon>Stramenopiles</taxon>
        <taxon>Ochrophyta</taxon>
        <taxon>Bacillariophyta</taxon>
        <taxon>Coscinodiscophyceae</taxon>
        <taxon>Thalassiosirophycidae</taxon>
        <taxon>Thalassiosirales</taxon>
        <taxon>Skeletonemataceae</taxon>
        <taxon>Skeletonema</taxon>
        <taxon>Skeletonema marinoi-dohrnii complex</taxon>
    </lineage>
</organism>
<evidence type="ECO:0000313" key="2">
    <source>
        <dbReference type="EMBL" id="KAK1743075.1"/>
    </source>
</evidence>
<sequence length="639" mass="71449">MTTAATKGDDAAESVMQINAHVKDKIIPIIVSSDNNFMSTSWGTICQKLVENSFTVDSKLVLQMMTELSPKERFTHYLIRYGDDNATIFCADWSSADISGYARVPLVEGYIEANMTLEPRKGGPLQSVAKPHLPLQPVEMEDPPSSVDVDLCITLVPKHSSAGVTAIDHATTHTAFPSSASRTSVVYLQEHDSFPGSVRLFKTVPMGSKNHRPPGTDSSSATAALGTKHDTPPVLAETASSSTQSKSKSSKKRNSKKKREDRSKSNIESGAQRPDKKTKTSSKEDMKNPRLVDCTSGAAITEKSVDLLDDSDNGGLKSTVDPYFSHNYPGVMDAGFRVLDYLYLYPSHAPWVEGAGLLLAAESCYGNDPVINLQRAHYLRQSFAKTDLSSIPVDDNTRVCFVYGAGYGSVTFGTVEEQMAYREWTADMQIIADAIEKELVNKFSADLSVDVNVHLNELEVVSFYSSKRITFHRDQSYSPEGEFCSNNCQKQHTCTCIFVLGDDRVLEFQLFWGKKKVNHPEAQRMIRLTNGALFFLHPKDEEDCLRQMFQMNNQTHFKHRNNGVKEKGVQLSVGLVFRTCVQTRTVYKGTGQLVLDSEPTETTHRCKRKLNDYEKCWTKNLLDECLKKKYLSTKERHYR</sequence>
<dbReference type="Proteomes" id="UP001224775">
    <property type="component" value="Unassembled WGS sequence"/>
</dbReference>
<feature type="compositionally biased region" description="Basic and acidic residues" evidence="1">
    <location>
        <begin position="273"/>
        <end position="290"/>
    </location>
</feature>
<dbReference type="EMBL" id="JATAAI010000010">
    <property type="protein sequence ID" value="KAK1743075.1"/>
    <property type="molecule type" value="Genomic_DNA"/>
</dbReference>
<name>A0AAD8YDL5_9STRA</name>
<proteinExistence type="predicted"/>
<gene>
    <name evidence="2" type="ORF">QTG54_006672</name>
</gene>
<evidence type="ECO:0000313" key="3">
    <source>
        <dbReference type="Proteomes" id="UP001224775"/>
    </source>
</evidence>